<dbReference type="Pfam" id="PF00460">
    <property type="entry name" value="Flg_bb_rod"/>
    <property type="match status" value="1"/>
</dbReference>
<dbReference type="InterPro" id="IPR001444">
    <property type="entry name" value="Flag_bb_rod_N"/>
</dbReference>
<gene>
    <name evidence="3" type="primary">flgB</name>
    <name evidence="3" type="ORF">FQ775_21280</name>
</gene>
<dbReference type="KEGG" id="niy:FQ775_21280"/>
<organism evidence="3 4">
    <name type="scientific">Nitratireductor mangrovi</name>
    <dbReference type="NCBI Taxonomy" id="2599600"/>
    <lineage>
        <taxon>Bacteria</taxon>
        <taxon>Pseudomonadati</taxon>
        <taxon>Pseudomonadota</taxon>
        <taxon>Alphaproteobacteria</taxon>
        <taxon>Hyphomicrobiales</taxon>
        <taxon>Phyllobacteriaceae</taxon>
        <taxon>Nitratireductor</taxon>
    </lineage>
</organism>
<comment type="subcellular location">
    <subcellularLocation>
        <location evidence="1">Bacterial flagellum basal body</location>
    </subcellularLocation>
</comment>
<evidence type="ECO:0000313" key="4">
    <source>
        <dbReference type="Proteomes" id="UP000321389"/>
    </source>
</evidence>
<keyword evidence="4" id="KW-1185">Reference proteome</keyword>
<evidence type="ECO:0000256" key="1">
    <source>
        <dbReference type="ARBA" id="ARBA00004117"/>
    </source>
</evidence>
<accession>A0A5B8L4E3</accession>
<dbReference type="GO" id="GO:0009425">
    <property type="term" value="C:bacterial-type flagellum basal body"/>
    <property type="evidence" value="ECO:0007669"/>
    <property type="project" value="UniProtKB-SubCell"/>
</dbReference>
<reference evidence="3" key="1">
    <citation type="submission" date="2020-04" db="EMBL/GenBank/DDBJ databases">
        <title>Nitratireductor sp. nov. isolated from mangrove soil.</title>
        <authorList>
            <person name="Ye Y."/>
        </authorList>
    </citation>
    <scope>NUCLEOTIDE SEQUENCE</scope>
    <source>
        <strain evidence="3">SY7</strain>
    </source>
</reference>
<dbReference type="NCBIfam" id="NF004653">
    <property type="entry name" value="PRK06003.1"/>
    <property type="match status" value="1"/>
</dbReference>
<sequence length="125" mass="13714">MQPVSLFDLAAQQARWLSVRQSAVAGNIANMNTPGYEAVDVVPFERVLESSKLQLSPTRVGHMPIGAAREGFNIRADEIETTSPSGNSVTIEQELAKSGEIRHAFELNTAIVKAFHRMVMMTTRS</sequence>
<dbReference type="EMBL" id="CP042301">
    <property type="protein sequence ID" value="QDZ02699.1"/>
    <property type="molecule type" value="Genomic_DNA"/>
</dbReference>
<feature type="domain" description="Flagellar basal body rod protein N-terminal" evidence="2">
    <location>
        <begin position="18"/>
        <end position="36"/>
    </location>
</feature>
<dbReference type="OrthoDB" id="9788334at2"/>
<keyword evidence="3" id="KW-0966">Cell projection</keyword>
<name>A0A5B8L4E3_9HYPH</name>
<dbReference type="Proteomes" id="UP000321389">
    <property type="component" value="Chromosome"/>
</dbReference>
<evidence type="ECO:0000259" key="2">
    <source>
        <dbReference type="Pfam" id="PF00460"/>
    </source>
</evidence>
<keyword evidence="3" id="KW-0969">Cilium</keyword>
<dbReference type="RefSeq" id="WP_146301334.1">
    <property type="nucleotide sequence ID" value="NZ_CP042301.2"/>
</dbReference>
<keyword evidence="3" id="KW-0282">Flagellum</keyword>
<proteinExistence type="predicted"/>
<protein>
    <submittedName>
        <fullName evidence="3">Flagellar basal body rod protein FlgB</fullName>
    </submittedName>
</protein>
<evidence type="ECO:0000313" key="3">
    <source>
        <dbReference type="EMBL" id="QDZ02699.1"/>
    </source>
</evidence>
<dbReference type="AlphaFoldDB" id="A0A5B8L4E3"/>